<evidence type="ECO:0000256" key="9">
    <source>
        <dbReference type="ARBA" id="ARBA00022643"/>
    </source>
</evidence>
<gene>
    <name evidence="19" type="ORF">IAB08_05975</name>
</gene>
<evidence type="ECO:0000256" key="15">
    <source>
        <dbReference type="ARBA" id="ARBA00032176"/>
    </source>
</evidence>
<dbReference type="GO" id="GO:0009398">
    <property type="term" value="P:FMN biosynthetic process"/>
    <property type="evidence" value="ECO:0007669"/>
    <property type="project" value="TreeGrafter"/>
</dbReference>
<dbReference type="AlphaFoldDB" id="A0A9D9DUA2"/>
<dbReference type="FunFam" id="3.40.50.620:FF:000021">
    <property type="entry name" value="Riboflavin biosynthesis protein"/>
    <property type="match status" value="1"/>
</dbReference>
<evidence type="ECO:0000256" key="12">
    <source>
        <dbReference type="ARBA" id="ARBA00022741"/>
    </source>
</evidence>
<dbReference type="EC" id="2.7.1.26" evidence="5"/>
<evidence type="ECO:0000256" key="10">
    <source>
        <dbReference type="ARBA" id="ARBA00022679"/>
    </source>
</evidence>
<dbReference type="Pfam" id="PF06574">
    <property type="entry name" value="FAD_syn"/>
    <property type="match status" value="1"/>
</dbReference>
<keyword evidence="13" id="KW-0274">FAD</keyword>
<feature type="domain" description="FAD synthetase" evidence="18">
    <location>
        <begin position="15"/>
        <end position="170"/>
    </location>
</feature>
<evidence type="ECO:0000256" key="1">
    <source>
        <dbReference type="ARBA" id="ARBA00002121"/>
    </source>
</evidence>
<dbReference type="GO" id="GO:0009231">
    <property type="term" value="P:riboflavin biosynthetic process"/>
    <property type="evidence" value="ECO:0007669"/>
    <property type="project" value="InterPro"/>
</dbReference>
<dbReference type="SUPFAM" id="SSF52374">
    <property type="entry name" value="Nucleotidylyl transferase"/>
    <property type="match status" value="1"/>
</dbReference>
<comment type="function">
    <text evidence="1">Catalyzes the phosphorylation of riboflavin to FMN followed by the adenylation of FMN to FAD.</text>
</comment>
<keyword evidence="11" id="KW-0548">Nucleotidyltransferase</keyword>
<name>A0A9D9DUA2_9BACT</name>
<evidence type="ECO:0000256" key="16">
    <source>
        <dbReference type="ARBA" id="ARBA00047880"/>
    </source>
</evidence>
<dbReference type="InterPro" id="IPR015864">
    <property type="entry name" value="FAD_synthase"/>
</dbReference>
<evidence type="ECO:0000256" key="7">
    <source>
        <dbReference type="ARBA" id="ARBA00018483"/>
    </source>
</evidence>
<evidence type="ECO:0000256" key="13">
    <source>
        <dbReference type="ARBA" id="ARBA00022827"/>
    </source>
</evidence>
<dbReference type="EMBL" id="JADIMZ010000090">
    <property type="protein sequence ID" value="MBO8432823.1"/>
    <property type="molecule type" value="Genomic_DNA"/>
</dbReference>
<dbReference type="InterPro" id="IPR014729">
    <property type="entry name" value="Rossmann-like_a/b/a_fold"/>
</dbReference>
<comment type="caution">
    <text evidence="19">The sequence shown here is derived from an EMBL/GenBank/DDBJ whole genome shotgun (WGS) entry which is preliminary data.</text>
</comment>
<evidence type="ECO:0000256" key="14">
    <source>
        <dbReference type="ARBA" id="ARBA00022840"/>
    </source>
</evidence>
<evidence type="ECO:0000256" key="3">
    <source>
        <dbReference type="ARBA" id="ARBA00005201"/>
    </source>
</evidence>
<dbReference type="CDD" id="cd02064">
    <property type="entry name" value="FAD_synthetase_N"/>
    <property type="match status" value="1"/>
</dbReference>
<evidence type="ECO:0000256" key="2">
    <source>
        <dbReference type="ARBA" id="ARBA00004726"/>
    </source>
</evidence>
<comment type="similarity">
    <text evidence="4">Belongs to the RibF family.</text>
</comment>
<dbReference type="Proteomes" id="UP000823612">
    <property type="component" value="Unassembled WGS sequence"/>
</dbReference>
<keyword evidence="9" id="KW-0288">FMN</keyword>
<dbReference type="Gene3D" id="3.40.50.620">
    <property type="entry name" value="HUPs"/>
    <property type="match status" value="1"/>
</dbReference>
<proteinExistence type="inferred from homology"/>
<dbReference type="GO" id="GO:0003919">
    <property type="term" value="F:FMN adenylyltransferase activity"/>
    <property type="evidence" value="ECO:0007669"/>
    <property type="project" value="UniProtKB-EC"/>
</dbReference>
<keyword evidence="8" id="KW-0285">Flavoprotein</keyword>
<evidence type="ECO:0000256" key="17">
    <source>
        <dbReference type="ARBA" id="ARBA00049494"/>
    </source>
</evidence>
<dbReference type="InterPro" id="IPR023468">
    <property type="entry name" value="Riboflavin_kinase"/>
</dbReference>
<comment type="catalytic activity">
    <reaction evidence="17">
        <text>FMN + ATP + H(+) = FAD + diphosphate</text>
        <dbReference type="Rhea" id="RHEA:17237"/>
        <dbReference type="ChEBI" id="CHEBI:15378"/>
        <dbReference type="ChEBI" id="CHEBI:30616"/>
        <dbReference type="ChEBI" id="CHEBI:33019"/>
        <dbReference type="ChEBI" id="CHEBI:57692"/>
        <dbReference type="ChEBI" id="CHEBI:58210"/>
        <dbReference type="EC" id="2.7.7.2"/>
    </reaction>
</comment>
<comment type="pathway">
    <text evidence="3">Cofactor biosynthesis; FMN biosynthesis; FMN from riboflavin (ATP route): step 1/1.</text>
</comment>
<evidence type="ECO:0000256" key="11">
    <source>
        <dbReference type="ARBA" id="ARBA00022695"/>
    </source>
</evidence>
<accession>A0A9D9DUA2</accession>
<sequence length="270" mass="30475">MEVIWGLENWKPVHNPVITVGSFDGVHVAHKAVISLLNHYAEVDAGESVLITFSPHPRMVLRSADAYDHRFRLLSTDEEKVALLAKTGLGRVLILRFDEAFSQMSYSDFIEKILVRVLGVKRMVVGYNHNFGHDRKGSYDQMLEYGRKYGFELDKFPEQLFHNQHLSSTRIRNLLFSGHISMANELLGYNYGLQGHLQGNIFVPDNPYKLLPVSASCLVKVKKGDNFNFTVCECVDSISFPDLKVLKDGDALKVEFIKEVDASTPSDIGI</sequence>
<evidence type="ECO:0000256" key="5">
    <source>
        <dbReference type="ARBA" id="ARBA00012105"/>
    </source>
</evidence>
<keyword evidence="10" id="KW-0808">Transferase</keyword>
<evidence type="ECO:0000256" key="4">
    <source>
        <dbReference type="ARBA" id="ARBA00010214"/>
    </source>
</evidence>
<evidence type="ECO:0000313" key="19">
    <source>
        <dbReference type="EMBL" id="MBO8432823.1"/>
    </source>
</evidence>
<keyword evidence="12" id="KW-0547">Nucleotide-binding</keyword>
<comment type="pathway">
    <text evidence="2">Cofactor biosynthesis; FAD biosynthesis; FAD from FMN: step 1/1.</text>
</comment>
<evidence type="ECO:0000256" key="8">
    <source>
        <dbReference type="ARBA" id="ARBA00022630"/>
    </source>
</evidence>
<organism evidence="19 20">
    <name type="scientific">Candidatus Pullibacteroides excrementavium</name>
    <dbReference type="NCBI Taxonomy" id="2840905"/>
    <lineage>
        <taxon>Bacteria</taxon>
        <taxon>Pseudomonadati</taxon>
        <taxon>Bacteroidota</taxon>
        <taxon>Bacteroidia</taxon>
        <taxon>Bacteroidales</taxon>
        <taxon>Candidatus Pullibacteroides</taxon>
    </lineage>
</organism>
<dbReference type="PANTHER" id="PTHR22749">
    <property type="entry name" value="RIBOFLAVIN KINASE/FMN ADENYLYLTRANSFERASE"/>
    <property type="match status" value="1"/>
</dbReference>
<dbReference type="EC" id="2.7.7.2" evidence="6"/>
<evidence type="ECO:0000313" key="20">
    <source>
        <dbReference type="Proteomes" id="UP000823612"/>
    </source>
</evidence>
<dbReference type="GO" id="GO:0008531">
    <property type="term" value="F:riboflavin kinase activity"/>
    <property type="evidence" value="ECO:0007669"/>
    <property type="project" value="UniProtKB-EC"/>
</dbReference>
<reference evidence="19" key="2">
    <citation type="journal article" date="2021" name="PeerJ">
        <title>Extensive microbial diversity within the chicken gut microbiome revealed by metagenomics and culture.</title>
        <authorList>
            <person name="Gilroy R."/>
            <person name="Ravi A."/>
            <person name="Getino M."/>
            <person name="Pursley I."/>
            <person name="Horton D.L."/>
            <person name="Alikhan N.F."/>
            <person name="Baker D."/>
            <person name="Gharbi K."/>
            <person name="Hall N."/>
            <person name="Watson M."/>
            <person name="Adriaenssens E.M."/>
            <person name="Foster-Nyarko E."/>
            <person name="Jarju S."/>
            <person name="Secka A."/>
            <person name="Antonio M."/>
            <person name="Oren A."/>
            <person name="Chaudhuri R.R."/>
            <person name="La Ragione R."/>
            <person name="Hildebrand F."/>
            <person name="Pallen M.J."/>
        </authorList>
    </citation>
    <scope>NUCLEOTIDE SEQUENCE</scope>
    <source>
        <strain evidence="19">2889</strain>
    </source>
</reference>
<protein>
    <recommendedName>
        <fullName evidence="7">Bifunctional riboflavin kinase/FMN adenylyltransferase</fullName>
        <ecNumber evidence="5">2.7.1.26</ecNumber>
        <ecNumber evidence="6">2.7.7.2</ecNumber>
    </recommendedName>
    <alternativeName>
        <fullName evidence="15">Riboflavin biosynthesis protein RibF</fullName>
    </alternativeName>
</protein>
<dbReference type="GO" id="GO:0005524">
    <property type="term" value="F:ATP binding"/>
    <property type="evidence" value="ECO:0007669"/>
    <property type="project" value="UniProtKB-KW"/>
</dbReference>
<keyword evidence="14" id="KW-0067">ATP-binding</keyword>
<dbReference type="PANTHER" id="PTHR22749:SF6">
    <property type="entry name" value="RIBOFLAVIN KINASE"/>
    <property type="match status" value="1"/>
</dbReference>
<comment type="catalytic activity">
    <reaction evidence="16">
        <text>riboflavin + ATP = FMN + ADP + H(+)</text>
        <dbReference type="Rhea" id="RHEA:14357"/>
        <dbReference type="ChEBI" id="CHEBI:15378"/>
        <dbReference type="ChEBI" id="CHEBI:30616"/>
        <dbReference type="ChEBI" id="CHEBI:57986"/>
        <dbReference type="ChEBI" id="CHEBI:58210"/>
        <dbReference type="ChEBI" id="CHEBI:456216"/>
        <dbReference type="EC" id="2.7.1.26"/>
    </reaction>
</comment>
<reference evidence="19" key="1">
    <citation type="submission" date="2020-10" db="EMBL/GenBank/DDBJ databases">
        <authorList>
            <person name="Gilroy R."/>
        </authorList>
    </citation>
    <scope>NUCLEOTIDE SEQUENCE</scope>
    <source>
        <strain evidence="19">2889</strain>
    </source>
</reference>
<evidence type="ECO:0000259" key="18">
    <source>
        <dbReference type="Pfam" id="PF06574"/>
    </source>
</evidence>
<evidence type="ECO:0000256" key="6">
    <source>
        <dbReference type="ARBA" id="ARBA00012393"/>
    </source>
</evidence>